<dbReference type="RefSeq" id="WP_380773022.1">
    <property type="nucleotide sequence ID" value="NZ_JBHUEO010000013.1"/>
</dbReference>
<protein>
    <submittedName>
        <fullName evidence="1">Uncharacterized protein</fullName>
    </submittedName>
</protein>
<dbReference type="Proteomes" id="UP001597301">
    <property type="component" value="Unassembled WGS sequence"/>
</dbReference>
<comment type="caution">
    <text evidence="1">The sequence shown here is derived from an EMBL/GenBank/DDBJ whole genome shotgun (WGS) entry which is preliminary data.</text>
</comment>
<gene>
    <name evidence="1" type="ORF">ACFSCZ_06565</name>
</gene>
<organism evidence="1 2">
    <name type="scientific">Siminovitchia sediminis</name>
    <dbReference type="NCBI Taxonomy" id="1274353"/>
    <lineage>
        <taxon>Bacteria</taxon>
        <taxon>Bacillati</taxon>
        <taxon>Bacillota</taxon>
        <taxon>Bacilli</taxon>
        <taxon>Bacillales</taxon>
        <taxon>Bacillaceae</taxon>
        <taxon>Siminovitchia</taxon>
    </lineage>
</organism>
<evidence type="ECO:0000313" key="1">
    <source>
        <dbReference type="EMBL" id="MFD1706417.1"/>
    </source>
</evidence>
<dbReference type="EMBL" id="JBHUEO010000013">
    <property type="protein sequence ID" value="MFD1706417.1"/>
    <property type="molecule type" value="Genomic_DNA"/>
</dbReference>
<sequence length="62" mass="7125">MDYKSYLAQGLYLQGIPVNENEIHHIYNILSIINQAEAPLKKLPSLNFENPITIFDKELLVP</sequence>
<evidence type="ECO:0000313" key="2">
    <source>
        <dbReference type="Proteomes" id="UP001597301"/>
    </source>
</evidence>
<reference evidence="2" key="1">
    <citation type="journal article" date="2019" name="Int. J. Syst. Evol. Microbiol.">
        <title>The Global Catalogue of Microorganisms (GCM) 10K type strain sequencing project: providing services to taxonomists for standard genome sequencing and annotation.</title>
        <authorList>
            <consortium name="The Broad Institute Genomics Platform"/>
            <consortium name="The Broad Institute Genome Sequencing Center for Infectious Disease"/>
            <person name="Wu L."/>
            <person name="Ma J."/>
        </authorList>
    </citation>
    <scope>NUCLEOTIDE SEQUENCE [LARGE SCALE GENOMIC DNA]</scope>
    <source>
        <strain evidence="2">CGMCC 1.12295</strain>
    </source>
</reference>
<accession>A0ABW4KF34</accession>
<name>A0ABW4KF34_9BACI</name>
<proteinExistence type="predicted"/>
<keyword evidence="2" id="KW-1185">Reference proteome</keyword>